<dbReference type="Pfam" id="PF00171">
    <property type="entry name" value="Aldedh"/>
    <property type="match status" value="1"/>
</dbReference>
<protein>
    <submittedName>
        <fullName evidence="6">Aldehyde dehydrogenase family protein</fullName>
    </submittedName>
</protein>
<dbReference type="PANTHER" id="PTHR43570">
    <property type="entry name" value="ALDEHYDE DEHYDROGENASE"/>
    <property type="match status" value="1"/>
</dbReference>
<dbReference type="EMBL" id="JADIMV010000134">
    <property type="protein sequence ID" value="MBO8440529.1"/>
    <property type="molecule type" value="Genomic_DNA"/>
</dbReference>
<keyword evidence="2 4" id="KW-0560">Oxidoreductase</keyword>
<dbReference type="InterPro" id="IPR015590">
    <property type="entry name" value="Aldehyde_DH_dom"/>
</dbReference>
<evidence type="ECO:0000259" key="5">
    <source>
        <dbReference type="Pfam" id="PF00171"/>
    </source>
</evidence>
<dbReference type="GO" id="GO:0005737">
    <property type="term" value="C:cytoplasm"/>
    <property type="evidence" value="ECO:0007669"/>
    <property type="project" value="TreeGrafter"/>
</dbReference>
<dbReference type="GO" id="GO:0006081">
    <property type="term" value="P:aldehyde metabolic process"/>
    <property type="evidence" value="ECO:0007669"/>
    <property type="project" value="InterPro"/>
</dbReference>
<sequence length="362" mass="40493">LPSRSHVAAEPLGTALIIAPWNYPVNLLFTPLVGAISAGCTAVLKSSPYTPHVDEVMERIVKETFDERYIAYFRGGREVNTALLAERYDIIFFTGSPSLGRVVMEAAAKHLTPVVLELGGKSPCIVDRTADVEMAAKRTVWGKTLNAGQTCIAPDYLFIHKDVKERFMEAARKYIKEFYGENPMESPIYPRIVSEKAMKRLVRLLKSDGETVIGGEYDMGERYIAPTFIDGIGPDSDIMQEEIFGPVMPVMEFETIESVIEYINSHEKPLALYYFGDRGTARRVTGRTSSGGVCVNDTIMHIANPHLPFGGVGNSGMGAYHHRRTFEAFTHRKAVLVSNKRVELPVKYPPYKWVRWIKGLLK</sequence>
<evidence type="ECO:0000256" key="2">
    <source>
        <dbReference type="ARBA" id="ARBA00023002"/>
    </source>
</evidence>
<dbReference type="SUPFAM" id="SSF53720">
    <property type="entry name" value="ALDH-like"/>
    <property type="match status" value="1"/>
</dbReference>
<organism evidence="6 7">
    <name type="scientific">Candidatus Aphodosoma intestinipullorum</name>
    <dbReference type="NCBI Taxonomy" id="2840674"/>
    <lineage>
        <taxon>Bacteria</taxon>
        <taxon>Pseudomonadati</taxon>
        <taxon>Bacteroidota</taxon>
        <taxon>Bacteroidia</taxon>
        <taxon>Bacteroidales</taxon>
        <taxon>Candidatus Aphodosoma</taxon>
    </lineage>
</organism>
<gene>
    <name evidence="6" type="ORF">IAC51_07755</name>
</gene>
<accession>A0A940DNK8</accession>
<reference evidence="6" key="1">
    <citation type="submission" date="2020-10" db="EMBL/GenBank/DDBJ databases">
        <authorList>
            <person name="Gilroy R."/>
        </authorList>
    </citation>
    <scope>NUCLEOTIDE SEQUENCE</scope>
    <source>
        <strain evidence="6">3924</strain>
    </source>
</reference>
<dbReference type="InterPro" id="IPR012394">
    <property type="entry name" value="Aldehyde_DH_NAD(P)"/>
</dbReference>
<evidence type="ECO:0000313" key="6">
    <source>
        <dbReference type="EMBL" id="MBO8440529.1"/>
    </source>
</evidence>
<name>A0A940DNK8_9BACT</name>
<dbReference type="PROSITE" id="PS00687">
    <property type="entry name" value="ALDEHYDE_DEHYDR_GLU"/>
    <property type="match status" value="1"/>
</dbReference>
<comment type="caution">
    <text evidence="6">The sequence shown here is derived from an EMBL/GenBank/DDBJ whole genome shotgun (WGS) entry which is preliminary data.</text>
</comment>
<dbReference type="InterPro" id="IPR029510">
    <property type="entry name" value="Ald_DH_CS_GLU"/>
</dbReference>
<dbReference type="FunFam" id="3.40.309.10:FF:000003">
    <property type="entry name" value="Aldehyde dehydrogenase"/>
    <property type="match status" value="1"/>
</dbReference>
<evidence type="ECO:0000256" key="3">
    <source>
        <dbReference type="PROSITE-ProRule" id="PRU10007"/>
    </source>
</evidence>
<proteinExistence type="inferred from homology"/>
<feature type="active site" evidence="3">
    <location>
        <position position="117"/>
    </location>
</feature>
<feature type="domain" description="Aldehyde dehydrogenase" evidence="5">
    <location>
        <begin position="5"/>
        <end position="335"/>
    </location>
</feature>
<dbReference type="InterPro" id="IPR016162">
    <property type="entry name" value="Ald_DH_N"/>
</dbReference>
<dbReference type="PANTHER" id="PTHR43570:SF16">
    <property type="entry name" value="ALDEHYDE DEHYDROGENASE TYPE III, ISOFORM Q"/>
    <property type="match status" value="1"/>
</dbReference>
<comment type="similarity">
    <text evidence="1 4">Belongs to the aldehyde dehydrogenase family.</text>
</comment>
<dbReference type="Gene3D" id="3.40.605.10">
    <property type="entry name" value="Aldehyde Dehydrogenase, Chain A, domain 1"/>
    <property type="match status" value="1"/>
</dbReference>
<evidence type="ECO:0000256" key="1">
    <source>
        <dbReference type="ARBA" id="ARBA00009986"/>
    </source>
</evidence>
<dbReference type="InterPro" id="IPR016161">
    <property type="entry name" value="Ald_DH/histidinol_DH"/>
</dbReference>
<feature type="non-terminal residue" evidence="6">
    <location>
        <position position="1"/>
    </location>
</feature>
<evidence type="ECO:0000313" key="7">
    <source>
        <dbReference type="Proteomes" id="UP000712007"/>
    </source>
</evidence>
<dbReference type="InterPro" id="IPR016163">
    <property type="entry name" value="Ald_DH_C"/>
</dbReference>
<reference evidence="6" key="2">
    <citation type="journal article" date="2021" name="PeerJ">
        <title>Extensive microbial diversity within the chicken gut microbiome revealed by metagenomics and culture.</title>
        <authorList>
            <person name="Gilroy R."/>
            <person name="Ravi A."/>
            <person name="Getino M."/>
            <person name="Pursley I."/>
            <person name="Horton D.L."/>
            <person name="Alikhan N.F."/>
            <person name="Baker D."/>
            <person name="Gharbi K."/>
            <person name="Hall N."/>
            <person name="Watson M."/>
            <person name="Adriaenssens E.M."/>
            <person name="Foster-Nyarko E."/>
            <person name="Jarju S."/>
            <person name="Secka A."/>
            <person name="Antonio M."/>
            <person name="Oren A."/>
            <person name="Chaudhuri R.R."/>
            <person name="La Ragione R."/>
            <person name="Hildebrand F."/>
            <person name="Pallen M.J."/>
        </authorList>
    </citation>
    <scope>NUCLEOTIDE SEQUENCE</scope>
    <source>
        <strain evidence="6">3924</strain>
    </source>
</reference>
<dbReference type="AlphaFoldDB" id="A0A940DNK8"/>
<dbReference type="GO" id="GO:0004029">
    <property type="term" value="F:aldehyde dehydrogenase (NAD+) activity"/>
    <property type="evidence" value="ECO:0007669"/>
    <property type="project" value="TreeGrafter"/>
</dbReference>
<evidence type="ECO:0000256" key="4">
    <source>
        <dbReference type="RuleBase" id="RU003345"/>
    </source>
</evidence>
<dbReference type="Gene3D" id="3.40.309.10">
    <property type="entry name" value="Aldehyde Dehydrogenase, Chain A, domain 2"/>
    <property type="match status" value="1"/>
</dbReference>
<dbReference type="Proteomes" id="UP000712007">
    <property type="component" value="Unassembled WGS sequence"/>
</dbReference>